<sequence>MIRAVTGVLPGRVSTDPSPGTFPGIPGCLISQKTSGTKTHNVDHKVKHRSKKGQLPFVELNGEEIADSSFIIKELGKKFGKDLDATLTNEQKNNSHALISMIENHFLWVMLWWKTKNPDDFVKGYKLNLQTILNSKMPIALLNIFFKFSYCRKGAKKAKAQGIGVHTPEEIIDFGKNDLKVLTDVLGEKPYFFGNDPTTLDVVVFANLAQLYFLDSEIKNPLREYLNESCANLVGHVNRMKERCFPDWDDICTNLDLNSHLPKPPPEEKDKAKEGEKKAEKEAENGKEKSEKESEKEPEDKEKEKDAK</sequence>
<gene>
    <name evidence="5" type="ORF">BEMITA_LOCUS5157</name>
</gene>
<dbReference type="EMBL" id="OU963864">
    <property type="protein sequence ID" value="CAH0385984.1"/>
    <property type="molecule type" value="Genomic_DNA"/>
</dbReference>
<evidence type="ECO:0000256" key="2">
    <source>
        <dbReference type="SAM" id="MobiDB-lite"/>
    </source>
</evidence>
<evidence type="ECO:0000313" key="5">
    <source>
        <dbReference type="EMBL" id="CAH0385984.1"/>
    </source>
</evidence>
<dbReference type="Gene3D" id="1.20.1050.10">
    <property type="match status" value="1"/>
</dbReference>
<dbReference type="GO" id="GO:0005737">
    <property type="term" value="C:cytoplasm"/>
    <property type="evidence" value="ECO:0007669"/>
    <property type="project" value="TreeGrafter"/>
</dbReference>
<accession>A0A9P0A5B6</accession>
<organism evidence="5 6">
    <name type="scientific">Bemisia tabaci</name>
    <name type="common">Sweetpotato whitefly</name>
    <name type="synonym">Aleurodes tabaci</name>
    <dbReference type="NCBI Taxonomy" id="7038"/>
    <lineage>
        <taxon>Eukaryota</taxon>
        <taxon>Metazoa</taxon>
        <taxon>Ecdysozoa</taxon>
        <taxon>Arthropoda</taxon>
        <taxon>Hexapoda</taxon>
        <taxon>Insecta</taxon>
        <taxon>Pterygota</taxon>
        <taxon>Neoptera</taxon>
        <taxon>Paraneoptera</taxon>
        <taxon>Hemiptera</taxon>
        <taxon>Sternorrhyncha</taxon>
        <taxon>Aleyrodoidea</taxon>
        <taxon>Aleyrodidae</taxon>
        <taxon>Aleyrodinae</taxon>
        <taxon>Bemisia</taxon>
    </lineage>
</organism>
<dbReference type="CDD" id="cd03193">
    <property type="entry name" value="GST_C_Metaxin"/>
    <property type="match status" value="1"/>
</dbReference>
<evidence type="ECO:0000259" key="3">
    <source>
        <dbReference type="Pfam" id="PF17171"/>
    </source>
</evidence>
<feature type="region of interest" description="Disordered" evidence="2">
    <location>
        <begin position="256"/>
        <end position="308"/>
    </location>
</feature>
<evidence type="ECO:0008006" key="7">
    <source>
        <dbReference type="Google" id="ProtNLM"/>
    </source>
</evidence>
<dbReference type="PANTHER" id="PTHR12289">
    <property type="entry name" value="METAXIN RELATED"/>
    <property type="match status" value="1"/>
</dbReference>
<dbReference type="AlphaFoldDB" id="A0A9P0A5B6"/>
<proteinExistence type="inferred from homology"/>
<protein>
    <recommendedName>
        <fullName evidence="7">Failed axon connections</fullName>
    </recommendedName>
</protein>
<dbReference type="SFLD" id="SFLDS00019">
    <property type="entry name" value="Glutathione_Transferase_(cytos"/>
    <property type="match status" value="1"/>
</dbReference>
<dbReference type="InterPro" id="IPR026928">
    <property type="entry name" value="FAX/IsoI-like"/>
</dbReference>
<dbReference type="Gene3D" id="3.40.30.10">
    <property type="entry name" value="Glutaredoxin"/>
    <property type="match status" value="1"/>
</dbReference>
<dbReference type="InterPro" id="IPR036282">
    <property type="entry name" value="Glutathione-S-Trfase_C_sf"/>
</dbReference>
<dbReference type="Proteomes" id="UP001152759">
    <property type="component" value="Chromosome 3"/>
</dbReference>
<reference evidence="5" key="1">
    <citation type="submission" date="2021-12" db="EMBL/GenBank/DDBJ databases">
        <authorList>
            <person name="King R."/>
        </authorList>
    </citation>
    <scope>NUCLEOTIDE SEQUENCE</scope>
</reference>
<dbReference type="SFLD" id="SFLDG01180">
    <property type="entry name" value="SUF1"/>
    <property type="match status" value="1"/>
</dbReference>
<dbReference type="Pfam" id="PF17171">
    <property type="entry name" value="GST_C_6"/>
    <property type="match status" value="1"/>
</dbReference>
<evidence type="ECO:0000256" key="1">
    <source>
        <dbReference type="ARBA" id="ARBA00006475"/>
    </source>
</evidence>
<keyword evidence="6" id="KW-1185">Reference proteome</keyword>
<dbReference type="Pfam" id="PF17172">
    <property type="entry name" value="GST_N_4"/>
    <property type="match status" value="1"/>
</dbReference>
<dbReference type="InterPro" id="IPR012336">
    <property type="entry name" value="Thioredoxin-like_fold"/>
</dbReference>
<dbReference type="InterPro" id="IPR033468">
    <property type="entry name" value="Metaxin_GST"/>
</dbReference>
<feature type="domain" description="Thioredoxin-like fold" evidence="4">
    <location>
        <begin position="40"/>
        <end position="114"/>
    </location>
</feature>
<dbReference type="PANTHER" id="PTHR12289:SF41">
    <property type="entry name" value="FAILED AXON CONNECTIONS-RELATED"/>
    <property type="match status" value="1"/>
</dbReference>
<evidence type="ECO:0000259" key="4">
    <source>
        <dbReference type="Pfam" id="PF17172"/>
    </source>
</evidence>
<evidence type="ECO:0000313" key="6">
    <source>
        <dbReference type="Proteomes" id="UP001152759"/>
    </source>
</evidence>
<dbReference type="InterPro" id="IPR040079">
    <property type="entry name" value="Glutathione_S-Trfase"/>
</dbReference>
<feature type="domain" description="Metaxin glutathione S-transferase" evidence="3">
    <location>
        <begin position="175"/>
        <end position="240"/>
    </location>
</feature>
<feature type="compositionally biased region" description="Basic and acidic residues" evidence="2">
    <location>
        <begin position="265"/>
        <end position="308"/>
    </location>
</feature>
<dbReference type="SUPFAM" id="SSF47616">
    <property type="entry name" value="GST C-terminal domain-like"/>
    <property type="match status" value="1"/>
</dbReference>
<dbReference type="SFLD" id="SFLDG01200">
    <property type="entry name" value="SUF1.1"/>
    <property type="match status" value="1"/>
</dbReference>
<comment type="similarity">
    <text evidence="1">Belongs to the FAX family.</text>
</comment>
<dbReference type="InterPro" id="IPR050931">
    <property type="entry name" value="Mito_Protein_Transport_Metaxin"/>
</dbReference>
<name>A0A9P0A5B6_BEMTA</name>